<dbReference type="InterPro" id="IPR011009">
    <property type="entry name" value="Kinase-like_dom_sf"/>
</dbReference>
<organism evidence="3 4">
    <name type="scientific">Volvox reticuliferus</name>
    <dbReference type="NCBI Taxonomy" id="1737510"/>
    <lineage>
        <taxon>Eukaryota</taxon>
        <taxon>Viridiplantae</taxon>
        <taxon>Chlorophyta</taxon>
        <taxon>core chlorophytes</taxon>
        <taxon>Chlorophyceae</taxon>
        <taxon>CS clade</taxon>
        <taxon>Chlamydomonadales</taxon>
        <taxon>Volvocaceae</taxon>
        <taxon>Volvox</taxon>
    </lineage>
</organism>
<dbReference type="InterPro" id="IPR051681">
    <property type="entry name" value="Ser/Thr_Kinases-Pseudokinases"/>
</dbReference>
<feature type="compositionally biased region" description="Low complexity" evidence="1">
    <location>
        <begin position="63"/>
        <end position="75"/>
    </location>
</feature>
<dbReference type="SMART" id="SM00220">
    <property type="entry name" value="S_TKc"/>
    <property type="match status" value="1"/>
</dbReference>
<reference evidence="3" key="1">
    <citation type="journal article" date="2021" name="Proc. Natl. Acad. Sci. U.S.A.">
        <title>Three genomes in the algal genus Volvox reveal the fate of a haploid sex-determining region after a transition to homothallism.</title>
        <authorList>
            <person name="Yamamoto K."/>
            <person name="Hamaji T."/>
            <person name="Kawai-Toyooka H."/>
            <person name="Matsuzaki R."/>
            <person name="Takahashi F."/>
            <person name="Nishimura Y."/>
            <person name="Kawachi M."/>
            <person name="Noguchi H."/>
            <person name="Minakuchi Y."/>
            <person name="Umen J.G."/>
            <person name="Toyoda A."/>
            <person name="Nozaki H."/>
        </authorList>
    </citation>
    <scope>NUCLEOTIDE SEQUENCE</scope>
    <source>
        <strain evidence="3">NIES-3785</strain>
    </source>
</reference>
<dbReference type="SUPFAM" id="SSF56112">
    <property type="entry name" value="Protein kinase-like (PK-like)"/>
    <property type="match status" value="1"/>
</dbReference>
<dbReference type="PROSITE" id="PS50011">
    <property type="entry name" value="PROTEIN_KINASE_DOM"/>
    <property type="match status" value="1"/>
</dbReference>
<dbReference type="InterPro" id="IPR008271">
    <property type="entry name" value="Ser/Thr_kinase_AS"/>
</dbReference>
<evidence type="ECO:0000313" key="3">
    <source>
        <dbReference type="EMBL" id="GIL94628.1"/>
    </source>
</evidence>
<dbReference type="AlphaFoldDB" id="A0A8J4D396"/>
<gene>
    <name evidence="3" type="ORF">Vretimale_856</name>
</gene>
<dbReference type="Proteomes" id="UP000722791">
    <property type="component" value="Unassembled WGS sequence"/>
</dbReference>
<comment type="caution">
    <text evidence="3">The sequence shown here is derived from an EMBL/GenBank/DDBJ whole genome shotgun (WGS) entry which is preliminary data.</text>
</comment>
<dbReference type="Gene3D" id="3.30.200.20">
    <property type="entry name" value="Phosphorylase Kinase, domain 1"/>
    <property type="match status" value="1"/>
</dbReference>
<accession>A0A8J4D396</accession>
<feature type="non-terminal residue" evidence="3">
    <location>
        <position position="1"/>
    </location>
</feature>
<dbReference type="EMBL" id="BNCQ01000001">
    <property type="protein sequence ID" value="GIL94628.1"/>
    <property type="molecule type" value="Genomic_DNA"/>
</dbReference>
<dbReference type="PROSITE" id="PS00108">
    <property type="entry name" value="PROTEIN_KINASE_ST"/>
    <property type="match status" value="1"/>
</dbReference>
<proteinExistence type="predicted"/>
<feature type="region of interest" description="Disordered" evidence="1">
    <location>
        <begin position="1"/>
        <end position="84"/>
    </location>
</feature>
<dbReference type="PANTHER" id="PTHR44329">
    <property type="entry name" value="SERINE/THREONINE-PROTEIN KINASE TNNI3K-RELATED"/>
    <property type="match status" value="1"/>
</dbReference>
<name>A0A8J4D396_9CHLO</name>
<protein>
    <recommendedName>
        <fullName evidence="2">Protein kinase domain-containing protein</fullName>
    </recommendedName>
</protein>
<evidence type="ECO:0000313" key="4">
    <source>
        <dbReference type="Proteomes" id="UP000722791"/>
    </source>
</evidence>
<dbReference type="InterPro" id="IPR000719">
    <property type="entry name" value="Prot_kinase_dom"/>
</dbReference>
<dbReference type="PANTHER" id="PTHR44329:SF214">
    <property type="entry name" value="PROTEIN KINASE DOMAIN-CONTAINING PROTEIN"/>
    <property type="match status" value="1"/>
</dbReference>
<dbReference type="GO" id="GO:0004674">
    <property type="term" value="F:protein serine/threonine kinase activity"/>
    <property type="evidence" value="ECO:0007669"/>
    <property type="project" value="TreeGrafter"/>
</dbReference>
<evidence type="ECO:0000259" key="2">
    <source>
        <dbReference type="PROSITE" id="PS50011"/>
    </source>
</evidence>
<dbReference type="Gene3D" id="1.10.510.10">
    <property type="entry name" value="Transferase(Phosphotransferase) domain 1"/>
    <property type="match status" value="1"/>
</dbReference>
<sequence length="485" mass="51320">QRADSKAMDSVTEAPGQPGEQQHPPPQPQQQQQPLYPYGEWSRLYHPTNVLCAPGTGSRKNNNDNGNNNGNNSDGKIQAGGRQGLSTGACGDVVGSNSAPASITSTADSTFSMTGFAAPASSGAASASASASAAAAAAAGHTAGQQSSEVDLTRCLSITPTITPVCTPPAPEAAASVQRPVVATAQLHPPSANPTMTLSGIKASGQRALAATALADPSPRVGNYPLWQLAQEVNILGRCRHPCIIRLLAACLKPPRVCLVLELMDTSLDRLLFGRRRRCVAGGGAGGVGNGGDGNVGGGTAGDDISAILPLDKVLHIALRVAQGLEYLHPSIIHRDLKPANVLLRDPDSSRPIVRIADFGLARLRAMTLPTMHPCVGTVPYMAPECFDVGLTALTHRVDIYSFGVLLWTMLTGQQPWQDYPAIAIAYGVGVLNRRPPLDYLDDERCPLRLKHLMCRCWDFDPLRRPAAADVVKELLMIRMRRPDV</sequence>
<dbReference type="GO" id="GO:0005524">
    <property type="term" value="F:ATP binding"/>
    <property type="evidence" value="ECO:0007669"/>
    <property type="project" value="InterPro"/>
</dbReference>
<dbReference type="InterPro" id="IPR001245">
    <property type="entry name" value="Ser-Thr/Tyr_kinase_cat_dom"/>
</dbReference>
<feature type="domain" description="Protein kinase" evidence="2">
    <location>
        <begin position="79"/>
        <end position="477"/>
    </location>
</feature>
<evidence type="ECO:0000256" key="1">
    <source>
        <dbReference type="SAM" id="MobiDB-lite"/>
    </source>
</evidence>
<dbReference type="Pfam" id="PF07714">
    <property type="entry name" value="PK_Tyr_Ser-Thr"/>
    <property type="match status" value="1"/>
</dbReference>